<dbReference type="EMBL" id="JABTTQ020000315">
    <property type="protein sequence ID" value="KAK6140554.1"/>
    <property type="molecule type" value="Genomic_DNA"/>
</dbReference>
<evidence type="ECO:0000259" key="5">
    <source>
        <dbReference type="PROSITE" id="PS50081"/>
    </source>
</evidence>
<sequence length="197" mass="22186">MKHEGKQHFSHEHLLIPIQRDDEDEEIQCKTCKELIEEESFHGCPACEFCLHEICLKLLGPWCTHLILLIHWPSFQPRPIQTDSTAATHVDSKAKVSVSAAPTSRLWFYYCEACEFVVHITCLFLKLGNKETSAESSDEVSVKEGEGSSGDGKQEPVGSSDEEDDNEEDSDEDVVRVLRYVLSAYANTLVLEDTPDD</sequence>
<dbReference type="PANTHER" id="PTHR46288">
    <property type="entry name" value="PHORBOL-ESTER/DAG-TYPE DOMAIN-CONTAINING PROTEIN"/>
    <property type="match status" value="1"/>
</dbReference>
<evidence type="ECO:0000256" key="2">
    <source>
        <dbReference type="ARBA" id="ARBA00022737"/>
    </source>
</evidence>
<gene>
    <name evidence="6" type="ORF">DH2020_025698</name>
</gene>
<dbReference type="InterPro" id="IPR004146">
    <property type="entry name" value="DC1"/>
</dbReference>
<dbReference type="InterPro" id="IPR002219">
    <property type="entry name" value="PKC_DAG/PE"/>
</dbReference>
<keyword evidence="3" id="KW-0862">Zinc</keyword>
<reference evidence="6 7" key="1">
    <citation type="journal article" date="2021" name="Comput. Struct. Biotechnol. J.">
        <title>De novo genome assembly of the potent medicinal plant Rehmannia glutinosa using nanopore technology.</title>
        <authorList>
            <person name="Ma L."/>
            <person name="Dong C."/>
            <person name="Song C."/>
            <person name="Wang X."/>
            <person name="Zheng X."/>
            <person name="Niu Y."/>
            <person name="Chen S."/>
            <person name="Feng W."/>
        </authorList>
    </citation>
    <scope>NUCLEOTIDE SEQUENCE [LARGE SCALE GENOMIC DNA]</scope>
    <source>
        <strain evidence="6">DH-2019</strain>
    </source>
</reference>
<dbReference type="Proteomes" id="UP001318860">
    <property type="component" value="Unassembled WGS sequence"/>
</dbReference>
<name>A0ABR0W3C7_REHGL</name>
<protein>
    <recommendedName>
        <fullName evidence="5">Phorbol-ester/DAG-type domain-containing protein</fullName>
    </recommendedName>
</protein>
<dbReference type="InterPro" id="IPR046349">
    <property type="entry name" value="C1-like_sf"/>
</dbReference>
<evidence type="ECO:0000256" key="1">
    <source>
        <dbReference type="ARBA" id="ARBA00022723"/>
    </source>
</evidence>
<feature type="region of interest" description="Disordered" evidence="4">
    <location>
        <begin position="135"/>
        <end position="173"/>
    </location>
</feature>
<keyword evidence="7" id="KW-1185">Reference proteome</keyword>
<dbReference type="Pfam" id="PF03107">
    <property type="entry name" value="C1_2"/>
    <property type="match status" value="1"/>
</dbReference>
<dbReference type="PROSITE" id="PS50081">
    <property type="entry name" value="ZF_DAG_PE_2"/>
    <property type="match status" value="1"/>
</dbReference>
<evidence type="ECO:0000313" key="7">
    <source>
        <dbReference type="Proteomes" id="UP001318860"/>
    </source>
</evidence>
<evidence type="ECO:0000256" key="4">
    <source>
        <dbReference type="SAM" id="MobiDB-lite"/>
    </source>
</evidence>
<dbReference type="SUPFAM" id="SSF57889">
    <property type="entry name" value="Cysteine-rich domain"/>
    <property type="match status" value="1"/>
</dbReference>
<evidence type="ECO:0000313" key="6">
    <source>
        <dbReference type="EMBL" id="KAK6140554.1"/>
    </source>
</evidence>
<keyword evidence="1" id="KW-0479">Metal-binding</keyword>
<accession>A0ABR0W3C7</accession>
<dbReference type="PANTHER" id="PTHR46288:SF29">
    <property type="entry name" value="DC1 DOMAIN-CONTAINING PROTEIN"/>
    <property type="match status" value="1"/>
</dbReference>
<evidence type="ECO:0000256" key="3">
    <source>
        <dbReference type="ARBA" id="ARBA00022833"/>
    </source>
</evidence>
<keyword evidence="2" id="KW-0677">Repeat</keyword>
<organism evidence="6 7">
    <name type="scientific">Rehmannia glutinosa</name>
    <name type="common">Chinese foxglove</name>
    <dbReference type="NCBI Taxonomy" id="99300"/>
    <lineage>
        <taxon>Eukaryota</taxon>
        <taxon>Viridiplantae</taxon>
        <taxon>Streptophyta</taxon>
        <taxon>Embryophyta</taxon>
        <taxon>Tracheophyta</taxon>
        <taxon>Spermatophyta</taxon>
        <taxon>Magnoliopsida</taxon>
        <taxon>eudicotyledons</taxon>
        <taxon>Gunneridae</taxon>
        <taxon>Pentapetalae</taxon>
        <taxon>asterids</taxon>
        <taxon>lamiids</taxon>
        <taxon>Lamiales</taxon>
        <taxon>Orobanchaceae</taxon>
        <taxon>Rehmannieae</taxon>
        <taxon>Rehmannia</taxon>
    </lineage>
</organism>
<comment type="caution">
    <text evidence="6">The sequence shown here is derived from an EMBL/GenBank/DDBJ whole genome shotgun (WGS) entry which is preliminary data.</text>
</comment>
<feature type="compositionally biased region" description="Acidic residues" evidence="4">
    <location>
        <begin position="160"/>
        <end position="172"/>
    </location>
</feature>
<feature type="domain" description="Phorbol-ester/DAG-type" evidence="5">
    <location>
        <begin position="12"/>
        <end position="63"/>
    </location>
</feature>
<proteinExistence type="predicted"/>